<comment type="caution">
    <text evidence="2">The sequence shown here is derived from an EMBL/GenBank/DDBJ whole genome shotgun (WGS) entry which is preliminary data.</text>
</comment>
<dbReference type="FunCoup" id="D3BCB4">
    <property type="interactions" value="805"/>
</dbReference>
<keyword evidence="1" id="KW-0732">Signal</keyword>
<dbReference type="Proteomes" id="UP000001396">
    <property type="component" value="Unassembled WGS sequence"/>
</dbReference>
<dbReference type="RefSeq" id="XP_020433022.1">
    <property type="nucleotide sequence ID" value="XM_020577002.1"/>
</dbReference>
<dbReference type="InterPro" id="IPR021837">
    <property type="entry name" value="CfaA/B/C"/>
</dbReference>
<reference evidence="2 3" key="1">
    <citation type="journal article" date="2011" name="Genome Res.">
        <title>Phylogeny-wide analysis of social amoeba genomes highlights ancient origins for complex intercellular communication.</title>
        <authorList>
            <person name="Heidel A.J."/>
            <person name="Lawal H.M."/>
            <person name="Felder M."/>
            <person name="Schilde C."/>
            <person name="Helps N.R."/>
            <person name="Tunggal B."/>
            <person name="Rivero F."/>
            <person name="John U."/>
            <person name="Schleicher M."/>
            <person name="Eichinger L."/>
            <person name="Platzer M."/>
            <person name="Noegel A.A."/>
            <person name="Schaap P."/>
            <person name="Gloeckner G."/>
        </authorList>
    </citation>
    <scope>NUCLEOTIDE SEQUENCE [LARGE SCALE GENOMIC DNA]</scope>
    <source>
        <strain evidence="3">ATCC 26659 / Pp 5 / PN500</strain>
    </source>
</reference>
<evidence type="ECO:0008006" key="4">
    <source>
        <dbReference type="Google" id="ProtNLM"/>
    </source>
</evidence>
<sequence length="186" mass="20472">MNRKLLVSVLFVGMIVVSSATQYFLFQQFTDRDCSIGNDVYASYHVAGQCYDSKLYTCFDNGTAILQVFSAPDCSGFSTSSRSFDLAECNYGFSIKCTEQIVVPNNTLASYAYSEPLCQGSELSVKYQRTNTCFSGSSITCNGTTQTYNYFDSMDCSGSPSIINEVTTQDFCPEAAGIIQTREICQ</sequence>
<accession>D3BCB4</accession>
<gene>
    <name evidence="2" type="ORF">PPL_06139</name>
</gene>
<evidence type="ECO:0000313" key="2">
    <source>
        <dbReference type="EMBL" id="EFA80904.1"/>
    </source>
</evidence>
<proteinExistence type="predicted"/>
<dbReference type="OMA" id="CNGTHAS"/>
<dbReference type="GeneID" id="31361622"/>
<protein>
    <recommendedName>
        <fullName evidence="4">Transmembrane protein</fullName>
    </recommendedName>
</protein>
<dbReference type="InParanoid" id="D3BCB4"/>
<feature type="chain" id="PRO_5003041003" description="Transmembrane protein" evidence="1">
    <location>
        <begin position="21"/>
        <end position="186"/>
    </location>
</feature>
<name>D3BCB4_HETP5</name>
<dbReference type="Pfam" id="PF11912">
    <property type="entry name" value="CfaA_B_C"/>
    <property type="match status" value="1"/>
</dbReference>
<organism evidence="2 3">
    <name type="scientific">Heterostelium pallidum (strain ATCC 26659 / Pp 5 / PN500)</name>
    <name type="common">Cellular slime mold</name>
    <name type="synonym">Polysphondylium pallidum</name>
    <dbReference type="NCBI Taxonomy" id="670386"/>
    <lineage>
        <taxon>Eukaryota</taxon>
        <taxon>Amoebozoa</taxon>
        <taxon>Evosea</taxon>
        <taxon>Eumycetozoa</taxon>
        <taxon>Dictyostelia</taxon>
        <taxon>Acytosteliales</taxon>
        <taxon>Acytosteliaceae</taxon>
        <taxon>Heterostelium</taxon>
    </lineage>
</organism>
<dbReference type="EMBL" id="ADBJ01000027">
    <property type="protein sequence ID" value="EFA80904.1"/>
    <property type="molecule type" value="Genomic_DNA"/>
</dbReference>
<feature type="signal peptide" evidence="1">
    <location>
        <begin position="1"/>
        <end position="20"/>
    </location>
</feature>
<evidence type="ECO:0000313" key="3">
    <source>
        <dbReference type="Proteomes" id="UP000001396"/>
    </source>
</evidence>
<keyword evidence="3" id="KW-1185">Reference proteome</keyword>
<dbReference type="AlphaFoldDB" id="D3BCB4"/>
<evidence type="ECO:0000256" key="1">
    <source>
        <dbReference type="SAM" id="SignalP"/>
    </source>
</evidence>